<evidence type="ECO:0000313" key="2">
    <source>
        <dbReference type="EMBL" id="APT34831.1"/>
    </source>
</evidence>
<dbReference type="Proteomes" id="UP000185487">
    <property type="component" value="Chromosome"/>
</dbReference>
<protein>
    <submittedName>
        <fullName evidence="3">Uncharacterized protein</fullName>
    </submittedName>
</protein>
<dbReference type="RefSeq" id="WP_139231620.1">
    <property type="nucleotide sequence ID" value="NZ_CP015367.1"/>
</dbReference>
<evidence type="ECO:0000313" key="4">
    <source>
        <dbReference type="Proteomes" id="UP000185487"/>
    </source>
</evidence>
<reference evidence="3 5" key="2">
    <citation type="submission" date="2016-10" db="EMBL/GenBank/DDBJ databases">
        <authorList>
            <person name="Varghese N."/>
            <person name="Submissions S."/>
        </authorList>
    </citation>
    <scope>NUCLEOTIDE SEQUENCE [LARGE SCALE GENOMIC DNA]</scope>
    <source>
        <strain evidence="3 5">CBMB27</strain>
    </source>
</reference>
<dbReference type="KEGG" id="mphy:MCBMB27_05540"/>
<accession>A0AAE8L893</accession>
<evidence type="ECO:0000313" key="3">
    <source>
        <dbReference type="EMBL" id="SFH35089.1"/>
    </source>
</evidence>
<keyword evidence="4" id="KW-1185">Reference proteome</keyword>
<feature type="compositionally biased region" description="Basic and acidic residues" evidence="1">
    <location>
        <begin position="71"/>
        <end position="88"/>
    </location>
</feature>
<dbReference type="AlphaFoldDB" id="A0AAE8L893"/>
<reference evidence="2 4" key="1">
    <citation type="submission" date="2016-04" db="EMBL/GenBank/DDBJ databases">
        <title>Complete genome sequencing and analysis of CBMB27, Methylobacterium phyllosphaerae isolated from leaf tissues of rice (Oryza sativa L.).</title>
        <authorList>
            <person name="Lee Y."/>
            <person name="Hwangbo K."/>
            <person name="Chung H."/>
            <person name="Yoo J."/>
            <person name="Kim K.Y."/>
            <person name="Sa T.M."/>
            <person name="Um Y."/>
            <person name="Madhaiyan M."/>
        </authorList>
    </citation>
    <scope>NUCLEOTIDE SEQUENCE [LARGE SCALE GENOMIC DNA]</scope>
    <source>
        <strain evidence="2 4">CBMB27</strain>
    </source>
</reference>
<feature type="region of interest" description="Disordered" evidence="1">
    <location>
        <begin position="65"/>
        <end position="105"/>
    </location>
</feature>
<organism evidence="3 5">
    <name type="scientific">Methylobacterium phyllosphaerae</name>
    <dbReference type="NCBI Taxonomy" id="418223"/>
    <lineage>
        <taxon>Bacteria</taxon>
        <taxon>Pseudomonadati</taxon>
        <taxon>Pseudomonadota</taxon>
        <taxon>Alphaproteobacteria</taxon>
        <taxon>Hyphomicrobiales</taxon>
        <taxon>Methylobacteriaceae</taxon>
        <taxon>Methylobacterium</taxon>
    </lineage>
</organism>
<dbReference type="Proteomes" id="UP000199140">
    <property type="component" value="Unassembled WGS sequence"/>
</dbReference>
<evidence type="ECO:0000313" key="5">
    <source>
        <dbReference type="Proteomes" id="UP000199140"/>
    </source>
</evidence>
<name>A0AAE8L893_9HYPH</name>
<dbReference type="EMBL" id="FOPK01000021">
    <property type="protein sequence ID" value="SFH35089.1"/>
    <property type="molecule type" value="Genomic_DNA"/>
</dbReference>
<evidence type="ECO:0000256" key="1">
    <source>
        <dbReference type="SAM" id="MobiDB-lite"/>
    </source>
</evidence>
<proteinExistence type="predicted"/>
<dbReference type="EMBL" id="CP015367">
    <property type="protein sequence ID" value="APT34831.1"/>
    <property type="molecule type" value="Genomic_DNA"/>
</dbReference>
<sequence>MAETLPLRHGAYVGVGTDCTNPRNVELRTYDGGGLGSSKANDCRSRVLQQQGNVFEIEQDCRQFGGPKVEGSTERSTIRVDGPDRYTDMTDGGNESFRLCPGLKP</sequence>
<gene>
    <name evidence="2" type="ORF">MCBMB27_05540</name>
    <name evidence="3" type="ORF">SAMN05192567_12139</name>
</gene>